<dbReference type="EMBL" id="CAJFCV020000002">
    <property type="protein sequence ID" value="CAG9101594.1"/>
    <property type="molecule type" value="Genomic_DNA"/>
</dbReference>
<gene>
    <name evidence="1" type="ORF">BXYJ_LOCUS5175</name>
</gene>
<dbReference type="EMBL" id="CAJFDI010000002">
    <property type="protein sequence ID" value="CAD5217718.1"/>
    <property type="molecule type" value="Genomic_DNA"/>
</dbReference>
<organism evidence="3 5">
    <name type="scientific">Bursaphelenchus xylophilus</name>
    <name type="common">Pinewood nematode worm</name>
    <name type="synonym">Aphelenchoides xylophilus</name>
    <dbReference type="NCBI Taxonomy" id="6326"/>
    <lineage>
        <taxon>Eukaryota</taxon>
        <taxon>Metazoa</taxon>
        <taxon>Ecdysozoa</taxon>
        <taxon>Nematoda</taxon>
        <taxon>Chromadorea</taxon>
        <taxon>Rhabditida</taxon>
        <taxon>Tylenchina</taxon>
        <taxon>Tylenchomorpha</taxon>
        <taxon>Aphelenchoidea</taxon>
        <taxon>Aphelenchoididae</taxon>
        <taxon>Bursaphelenchus</taxon>
    </lineage>
</organism>
<dbReference type="AlphaFoldDB" id="A0A1I7SVK5"/>
<proteinExistence type="predicted"/>
<keyword evidence="4" id="KW-1185">Reference proteome</keyword>
<sequence length="101" mass="11797">MWERCVECSKICVHYLSRNAILLKDKRRKRRPAHQFRQHDLLEFLGQQVRINSTRTVFIASEHWDNDTVDANGCPECDFQRMNDTTGAATLCSLLTMPRSD</sequence>
<dbReference type="Proteomes" id="UP000095284">
    <property type="component" value="Unplaced"/>
</dbReference>
<evidence type="ECO:0000313" key="3">
    <source>
        <dbReference type="Proteomes" id="UP000095284"/>
    </source>
</evidence>
<evidence type="ECO:0000313" key="5">
    <source>
        <dbReference type="WBParaSite" id="BXY_1708200.1"/>
    </source>
</evidence>
<reference evidence="2" key="2">
    <citation type="submission" date="2020-08" db="EMBL/GenBank/DDBJ databases">
        <authorList>
            <person name="Kikuchi T."/>
        </authorList>
    </citation>
    <scope>NUCLEOTIDE SEQUENCE</scope>
    <source>
        <strain evidence="1">Ka4C1</strain>
    </source>
</reference>
<dbReference type="Proteomes" id="UP000659654">
    <property type="component" value="Unassembled WGS sequence"/>
</dbReference>
<evidence type="ECO:0000313" key="4">
    <source>
        <dbReference type="Proteomes" id="UP000659654"/>
    </source>
</evidence>
<evidence type="ECO:0000313" key="1">
    <source>
        <dbReference type="EMBL" id="CAD5217718.1"/>
    </source>
</evidence>
<reference evidence="5" key="1">
    <citation type="submission" date="2016-11" db="UniProtKB">
        <authorList>
            <consortium name="WormBaseParasite"/>
        </authorList>
    </citation>
    <scope>IDENTIFICATION</scope>
</reference>
<accession>A0A1I7SVK5</accession>
<protein>
    <submittedName>
        <fullName evidence="1">(pine wood nematode) hypothetical protein</fullName>
    </submittedName>
</protein>
<dbReference type="Proteomes" id="UP000582659">
    <property type="component" value="Unassembled WGS sequence"/>
</dbReference>
<name>A0A1I7SVK5_BURXY</name>
<evidence type="ECO:0000313" key="2">
    <source>
        <dbReference type="EMBL" id="CAG9101594.1"/>
    </source>
</evidence>
<dbReference type="WBParaSite" id="BXY_1708200.1">
    <property type="protein sequence ID" value="BXY_1708200.1"/>
    <property type="gene ID" value="BXY_1708200"/>
</dbReference>